<dbReference type="EMBL" id="KL197711">
    <property type="protein sequence ID" value="KDQ62045.1"/>
    <property type="molecule type" value="Genomic_DNA"/>
</dbReference>
<dbReference type="HOGENOM" id="CLU_031002_1_0_1"/>
<dbReference type="InterPro" id="IPR036291">
    <property type="entry name" value="NAD(P)-bd_dom_sf"/>
</dbReference>
<dbReference type="InParanoid" id="A0A067Q796"/>
<dbReference type="AlphaFoldDB" id="A0A067Q796"/>
<dbReference type="PANTHER" id="PTHR12286:SF5">
    <property type="entry name" value="SACCHAROPINE DEHYDROGENASE-LIKE OXIDOREDUCTASE"/>
    <property type="match status" value="1"/>
</dbReference>
<comment type="similarity">
    <text evidence="1">Belongs to the saccharopine dehydrogenase family.</text>
</comment>
<dbReference type="GO" id="GO:0005739">
    <property type="term" value="C:mitochondrion"/>
    <property type="evidence" value="ECO:0007669"/>
    <property type="project" value="TreeGrafter"/>
</dbReference>
<dbReference type="Pfam" id="PF03435">
    <property type="entry name" value="Sacchrp_dh_NADP"/>
    <property type="match status" value="1"/>
</dbReference>
<organism evidence="4 5">
    <name type="scientific">Jaapia argillacea MUCL 33604</name>
    <dbReference type="NCBI Taxonomy" id="933084"/>
    <lineage>
        <taxon>Eukaryota</taxon>
        <taxon>Fungi</taxon>
        <taxon>Dikarya</taxon>
        <taxon>Basidiomycota</taxon>
        <taxon>Agaricomycotina</taxon>
        <taxon>Agaricomycetes</taxon>
        <taxon>Agaricomycetidae</taxon>
        <taxon>Jaapiales</taxon>
        <taxon>Jaapiaceae</taxon>
        <taxon>Jaapia</taxon>
    </lineage>
</organism>
<keyword evidence="5" id="KW-1185">Reference proteome</keyword>
<keyword evidence="2" id="KW-0472">Membrane</keyword>
<protein>
    <recommendedName>
        <fullName evidence="3">Saccharopine dehydrogenase NADP binding domain-containing protein</fullName>
    </recommendedName>
</protein>
<dbReference type="InterPro" id="IPR005097">
    <property type="entry name" value="Sacchrp_dh_NADP-bd"/>
</dbReference>
<dbReference type="SUPFAM" id="SSF51735">
    <property type="entry name" value="NAD(P)-binding Rossmann-fold domains"/>
    <property type="match status" value="1"/>
</dbReference>
<proteinExistence type="inferred from homology"/>
<dbReference type="Gene3D" id="3.40.50.720">
    <property type="entry name" value="NAD(P)-binding Rossmann-like Domain"/>
    <property type="match status" value="1"/>
</dbReference>
<reference evidence="5" key="1">
    <citation type="journal article" date="2014" name="Proc. Natl. Acad. Sci. U.S.A.">
        <title>Extensive sampling of basidiomycete genomes demonstrates inadequacy of the white-rot/brown-rot paradigm for wood decay fungi.</title>
        <authorList>
            <person name="Riley R."/>
            <person name="Salamov A.A."/>
            <person name="Brown D.W."/>
            <person name="Nagy L.G."/>
            <person name="Floudas D."/>
            <person name="Held B.W."/>
            <person name="Levasseur A."/>
            <person name="Lombard V."/>
            <person name="Morin E."/>
            <person name="Otillar R."/>
            <person name="Lindquist E.A."/>
            <person name="Sun H."/>
            <person name="LaButti K.M."/>
            <person name="Schmutz J."/>
            <person name="Jabbour D."/>
            <person name="Luo H."/>
            <person name="Baker S.E."/>
            <person name="Pisabarro A.G."/>
            <person name="Walton J.D."/>
            <person name="Blanchette R.A."/>
            <person name="Henrissat B."/>
            <person name="Martin F."/>
            <person name="Cullen D."/>
            <person name="Hibbett D.S."/>
            <person name="Grigoriev I.V."/>
        </authorList>
    </citation>
    <scope>NUCLEOTIDE SEQUENCE [LARGE SCALE GENOMIC DNA]</scope>
    <source>
        <strain evidence="5">MUCL 33604</strain>
    </source>
</reference>
<evidence type="ECO:0000256" key="2">
    <source>
        <dbReference type="SAM" id="Phobius"/>
    </source>
</evidence>
<dbReference type="GO" id="GO:0005811">
    <property type="term" value="C:lipid droplet"/>
    <property type="evidence" value="ECO:0007669"/>
    <property type="project" value="TreeGrafter"/>
</dbReference>
<evidence type="ECO:0000259" key="3">
    <source>
        <dbReference type="Pfam" id="PF03435"/>
    </source>
</evidence>
<dbReference type="PANTHER" id="PTHR12286">
    <property type="entry name" value="SACCHAROPINE DEHYDROGENASE-LIKE OXIDOREDUCTASE"/>
    <property type="match status" value="1"/>
</dbReference>
<feature type="domain" description="Saccharopine dehydrogenase NADP binding" evidence="3">
    <location>
        <begin position="11"/>
        <end position="152"/>
    </location>
</feature>
<evidence type="ECO:0000313" key="5">
    <source>
        <dbReference type="Proteomes" id="UP000027265"/>
    </source>
</evidence>
<name>A0A067Q796_9AGAM</name>
<sequence length="441" mass="48158">MASAVDRDYDIVVYGASGFTGKFVVRELYSLATAGLFPNLRWAIAGRSLDKLEQVAQNLAVGDPSVSPPHILLADAGDQPDSENGRLLVEMANSTKVVLNCVGPYRFTGENVVKACLEAGTSYLDLCGEPEFIENMILKYHDAALEKGITIVHAAAFDSVPADLGALFAKRKLVEKGAKPSSVEMFFKLILADGIQPGINYATYQSAVEGFASIDELRKIRKALSAKQPRPTFIGPRPKAPKGLFGKLPPFYDRMGGYLLPYLFADPAIVRQTQVLDLVHTTNEPPIQFGAYIVVPKLWALTLLIFYFLVFEFLVKRAWGRKLLLDNPKLFTRGVVTKQGPSTKIIQGTGFSETFVGRGYSETVDPKSGAKPDVEIITRVTGPELGYVATPILFMFCAKVLLEGKEKVRKGVLTPGVAFGDTDLIEKLNKDGRVTFSVVQA</sequence>
<dbReference type="GO" id="GO:0009247">
    <property type="term" value="P:glycolipid biosynthetic process"/>
    <property type="evidence" value="ECO:0007669"/>
    <property type="project" value="TreeGrafter"/>
</dbReference>
<dbReference type="OrthoDB" id="10268090at2759"/>
<feature type="transmembrane region" description="Helical" evidence="2">
    <location>
        <begin position="298"/>
        <end position="315"/>
    </location>
</feature>
<evidence type="ECO:0000256" key="1">
    <source>
        <dbReference type="ARBA" id="ARBA00038048"/>
    </source>
</evidence>
<gene>
    <name evidence="4" type="ORF">JAAARDRAFT_189419</name>
</gene>
<accession>A0A067Q796</accession>
<keyword evidence="2" id="KW-1133">Transmembrane helix</keyword>
<evidence type="ECO:0000313" key="4">
    <source>
        <dbReference type="EMBL" id="KDQ62045.1"/>
    </source>
</evidence>
<dbReference type="Proteomes" id="UP000027265">
    <property type="component" value="Unassembled WGS sequence"/>
</dbReference>
<keyword evidence="2" id="KW-0812">Transmembrane</keyword>
<dbReference type="GO" id="GO:0005886">
    <property type="term" value="C:plasma membrane"/>
    <property type="evidence" value="ECO:0007669"/>
    <property type="project" value="TreeGrafter"/>
</dbReference>
<dbReference type="InterPro" id="IPR051276">
    <property type="entry name" value="Saccharopine_DH-like_oxidrdct"/>
</dbReference>